<evidence type="ECO:0000256" key="1">
    <source>
        <dbReference type="SAM" id="SignalP"/>
    </source>
</evidence>
<comment type="caution">
    <text evidence="3">The sequence shown here is derived from an EMBL/GenBank/DDBJ whole genome shotgun (WGS) entry which is preliminary data.</text>
</comment>
<proteinExistence type="predicted"/>
<name>A0A3R9IER0_STRPA</name>
<reference evidence="2" key="1">
    <citation type="submission" date="2021-02" db="EMBL/GenBank/DDBJ databases">
        <title>Infant gut strain persistence is associated with maternal origin, phylogeny, and functional potential including surface adhesion and iron acquisition.</title>
        <authorList>
            <person name="Lou Y.C."/>
        </authorList>
    </citation>
    <scope>NUCLEOTIDE SEQUENCE</scope>
    <source>
        <strain evidence="2">L3_098_011G1_dasL3_098_011G1_concoct_7</strain>
    </source>
</reference>
<keyword evidence="1" id="KW-0732">Signal</keyword>
<protein>
    <recommendedName>
        <fullName evidence="5">Lipoprotein</fullName>
    </recommendedName>
</protein>
<evidence type="ECO:0008006" key="5">
    <source>
        <dbReference type="Google" id="ProtNLM"/>
    </source>
</evidence>
<dbReference type="EMBL" id="JAGZFP010000016">
    <property type="protein sequence ID" value="MBS5358762.1"/>
    <property type="molecule type" value="Genomic_DNA"/>
</dbReference>
<accession>A0A3R9IER0</accession>
<organism evidence="3 4">
    <name type="scientific">Streptococcus parasanguinis</name>
    <dbReference type="NCBI Taxonomy" id="1318"/>
    <lineage>
        <taxon>Bacteria</taxon>
        <taxon>Bacillati</taxon>
        <taxon>Bacillota</taxon>
        <taxon>Bacilli</taxon>
        <taxon>Lactobacillales</taxon>
        <taxon>Streptococcaceae</taxon>
        <taxon>Streptococcus</taxon>
    </lineage>
</organism>
<dbReference type="RefSeq" id="WP_031573157.1">
    <property type="nucleotide sequence ID" value="NZ_JADMSI010000003.1"/>
</dbReference>
<evidence type="ECO:0000313" key="3">
    <source>
        <dbReference type="EMBL" id="MDB8619434.1"/>
    </source>
</evidence>
<feature type="chain" id="PRO_5041812206" description="Lipoprotein" evidence="1">
    <location>
        <begin position="26"/>
        <end position="150"/>
    </location>
</feature>
<evidence type="ECO:0000313" key="2">
    <source>
        <dbReference type="EMBL" id="MBS5358762.1"/>
    </source>
</evidence>
<dbReference type="Proteomes" id="UP000709219">
    <property type="component" value="Unassembled WGS sequence"/>
</dbReference>
<feature type="signal peptide" evidence="1">
    <location>
        <begin position="1"/>
        <end position="25"/>
    </location>
</feature>
<evidence type="ECO:0000313" key="4">
    <source>
        <dbReference type="Proteomes" id="UP001212685"/>
    </source>
</evidence>
<dbReference type="AlphaFoldDB" id="A0A3R9IER0"/>
<sequence length="150" mass="16765">MKNFKQFLLALVAFFAIFLLTACGAKGDNGTYVYKPSTAEMKKILKDQGASSSDIDSLNNKYSLELSIDINDSKGYLTIKTKRPGHKTTDSTEIRVNQKTKTIGALEDKGEKVRYKINGDTLTFSFTKDQESTNQFASSLLKNAKFKRTK</sequence>
<gene>
    <name evidence="2" type="ORF">KHX87_06620</name>
    <name evidence="3" type="ORF">PNV36_03315</name>
</gene>
<dbReference type="PROSITE" id="PS51257">
    <property type="entry name" value="PROKAR_LIPOPROTEIN"/>
    <property type="match status" value="1"/>
</dbReference>
<dbReference type="EMBL" id="JAQMJV010000002">
    <property type="protein sequence ID" value="MDB8619434.1"/>
    <property type="molecule type" value="Genomic_DNA"/>
</dbReference>
<dbReference type="Proteomes" id="UP001212685">
    <property type="component" value="Unassembled WGS sequence"/>
</dbReference>
<reference evidence="3" key="2">
    <citation type="submission" date="2023-01" db="EMBL/GenBank/DDBJ databases">
        <title>Human gut microbiome strain richness.</title>
        <authorList>
            <person name="Chen-Liaw A."/>
        </authorList>
    </citation>
    <scope>NUCLEOTIDE SEQUENCE</scope>
    <source>
        <strain evidence="3">1001262st2_G8_1001262B_160229</strain>
    </source>
</reference>